<protein>
    <recommendedName>
        <fullName evidence="3">Hydrolase of the HAD superfamily</fullName>
    </recommendedName>
</protein>
<dbReference type="RefSeq" id="WP_213411022.1">
    <property type="nucleotide sequence ID" value="NZ_BOVK01000015.1"/>
</dbReference>
<keyword evidence="2" id="KW-1185">Reference proteome</keyword>
<dbReference type="Proteomes" id="UP000677918">
    <property type="component" value="Unassembled WGS sequence"/>
</dbReference>
<dbReference type="NCBIfam" id="TIGR01509">
    <property type="entry name" value="HAD-SF-IA-v3"/>
    <property type="match status" value="1"/>
</dbReference>
<dbReference type="PANTHER" id="PTHR46191:SF2">
    <property type="entry name" value="HALOACID DEHALOGENASE-LIKE HYDROLASE DOMAIN-CONTAINING PROTEIN 3"/>
    <property type="match status" value="1"/>
</dbReference>
<dbReference type="InterPro" id="IPR006439">
    <property type="entry name" value="HAD-SF_hydro_IA"/>
</dbReference>
<reference evidence="1" key="1">
    <citation type="submission" date="2021-04" db="EMBL/GenBank/DDBJ databases">
        <title>Draft genome sequence of Xylanibacillus composti strain K13.</title>
        <authorList>
            <person name="Uke A."/>
            <person name="Chhe C."/>
            <person name="Baramee S."/>
            <person name="Kosugi A."/>
        </authorList>
    </citation>
    <scope>NUCLEOTIDE SEQUENCE</scope>
    <source>
        <strain evidence="1">K13</strain>
    </source>
</reference>
<dbReference type="AlphaFoldDB" id="A0A8J4H2I2"/>
<accession>A0A8J4H2I2</accession>
<gene>
    <name evidence="1" type="ORF">XYCOK13_12640</name>
</gene>
<dbReference type="InterPro" id="IPR044924">
    <property type="entry name" value="HAD-SF_hydro_IA_REG-2-like_cap"/>
</dbReference>
<proteinExistence type="predicted"/>
<dbReference type="Gene3D" id="1.10.150.720">
    <property type="entry name" value="Haloacid dehalogenase-like hydrolase"/>
    <property type="match status" value="1"/>
</dbReference>
<organism evidence="1 2">
    <name type="scientific">Xylanibacillus composti</name>
    <dbReference type="NCBI Taxonomy" id="1572762"/>
    <lineage>
        <taxon>Bacteria</taxon>
        <taxon>Bacillati</taxon>
        <taxon>Bacillota</taxon>
        <taxon>Bacilli</taxon>
        <taxon>Bacillales</taxon>
        <taxon>Paenibacillaceae</taxon>
        <taxon>Xylanibacillus</taxon>
    </lineage>
</organism>
<dbReference type="SFLD" id="SFLDG01129">
    <property type="entry name" value="C1.5:_HAD__Beta-PGM__Phosphata"/>
    <property type="match status" value="1"/>
</dbReference>
<dbReference type="InterPro" id="IPR023214">
    <property type="entry name" value="HAD_sf"/>
</dbReference>
<dbReference type="Gene3D" id="3.40.50.1000">
    <property type="entry name" value="HAD superfamily/HAD-like"/>
    <property type="match status" value="1"/>
</dbReference>
<evidence type="ECO:0000313" key="2">
    <source>
        <dbReference type="Proteomes" id="UP000677918"/>
    </source>
</evidence>
<comment type="caution">
    <text evidence="1">The sequence shown here is derived from an EMBL/GenBank/DDBJ whole genome shotgun (WGS) entry which is preliminary data.</text>
</comment>
<dbReference type="PANTHER" id="PTHR46191">
    <property type="match status" value="1"/>
</dbReference>
<dbReference type="NCBIfam" id="TIGR01549">
    <property type="entry name" value="HAD-SF-IA-v1"/>
    <property type="match status" value="1"/>
</dbReference>
<dbReference type="InterPro" id="IPR036412">
    <property type="entry name" value="HAD-like_sf"/>
</dbReference>
<dbReference type="Pfam" id="PF00702">
    <property type="entry name" value="Hydrolase"/>
    <property type="match status" value="1"/>
</dbReference>
<dbReference type="SFLD" id="SFLDS00003">
    <property type="entry name" value="Haloacid_Dehalogenase"/>
    <property type="match status" value="1"/>
</dbReference>
<dbReference type="InterPro" id="IPR051828">
    <property type="entry name" value="HAD-like_hydrolase_domain"/>
</dbReference>
<evidence type="ECO:0000313" key="1">
    <source>
        <dbReference type="EMBL" id="GIQ68440.1"/>
    </source>
</evidence>
<dbReference type="EMBL" id="BOVK01000015">
    <property type="protein sequence ID" value="GIQ68440.1"/>
    <property type="molecule type" value="Genomic_DNA"/>
</dbReference>
<name>A0A8J4H2I2_9BACL</name>
<dbReference type="PRINTS" id="PR00413">
    <property type="entry name" value="HADHALOGNASE"/>
</dbReference>
<sequence length="239" mass="27484">MEVFVDRYKAILFDAGDTLLNVPEAHQVVTQFLRERSFPCDEAEVESVLHESIQRFYYEKKRDEQAICSPEVDRAFWVKLYAHMLTRLNGANCDEDGLRRLCHDLYEVFTGPEVYTLFEDVTEVLEALRMRGLQLAVVSNFADTLPLILREKGIADYFSEIIVSTTVGLEKPNPEIFRYALRKLRVDPGDALYIGDHEQNDVWAPKQAGMDAIRILRYGYMQGEGIRSLLELLPGTSNR</sequence>
<evidence type="ECO:0008006" key="3">
    <source>
        <dbReference type="Google" id="ProtNLM"/>
    </source>
</evidence>
<dbReference type="SUPFAM" id="SSF56784">
    <property type="entry name" value="HAD-like"/>
    <property type="match status" value="1"/>
</dbReference>